<evidence type="ECO:0000313" key="1">
    <source>
        <dbReference type="EMBL" id="KAJ0044365.1"/>
    </source>
</evidence>
<name>A0ACC0Z2Y7_9ROSI</name>
<sequence>MVLKLKMGAKQVSSSLVLLALISILVVSVSAKIRDSTLKKIKEINSNGPYLGLLTVYPPEEAAFNASRRFRVGTVNDVKVIYVRCGVGMVNAAAATQQLADFFNIRGIVHFGIAGSLDPTISYGDVAVIKRVANTAVYDMLNPNAQTTHSHVTKDDLIIGEYHQPKAENESSNRLGRVAFRGERFFPPKGEPNVDISETWFNSTKKWVDLAFQLVDKVELNETGLPQKPKVVVGVNGSTADISLENLAYRTFLYDEFKVSVHDAESSAVVMTSSSNGYKVIAIRGLSDLSGADKAGTPSYRDITANNTVAVLRDFIQILHENNEA</sequence>
<dbReference type="EMBL" id="CM047738">
    <property type="protein sequence ID" value="KAJ0044365.1"/>
    <property type="molecule type" value="Genomic_DNA"/>
</dbReference>
<gene>
    <name evidence="1" type="ORF">Pint_05915</name>
</gene>
<reference evidence="2" key="1">
    <citation type="journal article" date="2023" name="G3 (Bethesda)">
        <title>Genome assembly and association tests identify interacting loci associated with vigor, precocity, and sex in interspecific pistachio rootstocks.</title>
        <authorList>
            <person name="Palmer W."/>
            <person name="Jacygrad E."/>
            <person name="Sagayaradj S."/>
            <person name="Cavanaugh K."/>
            <person name="Han R."/>
            <person name="Bertier L."/>
            <person name="Beede B."/>
            <person name="Kafkas S."/>
            <person name="Golino D."/>
            <person name="Preece J."/>
            <person name="Michelmore R."/>
        </authorList>
    </citation>
    <scope>NUCLEOTIDE SEQUENCE [LARGE SCALE GENOMIC DNA]</scope>
</reference>
<protein>
    <submittedName>
        <fullName evidence="1">Uncharacterized protein</fullName>
    </submittedName>
</protein>
<organism evidence="1 2">
    <name type="scientific">Pistacia integerrima</name>
    <dbReference type="NCBI Taxonomy" id="434235"/>
    <lineage>
        <taxon>Eukaryota</taxon>
        <taxon>Viridiplantae</taxon>
        <taxon>Streptophyta</taxon>
        <taxon>Embryophyta</taxon>
        <taxon>Tracheophyta</taxon>
        <taxon>Spermatophyta</taxon>
        <taxon>Magnoliopsida</taxon>
        <taxon>eudicotyledons</taxon>
        <taxon>Gunneridae</taxon>
        <taxon>Pentapetalae</taxon>
        <taxon>rosids</taxon>
        <taxon>malvids</taxon>
        <taxon>Sapindales</taxon>
        <taxon>Anacardiaceae</taxon>
        <taxon>Pistacia</taxon>
    </lineage>
</organism>
<proteinExistence type="predicted"/>
<comment type="caution">
    <text evidence="1">The sequence shown here is derived from an EMBL/GenBank/DDBJ whole genome shotgun (WGS) entry which is preliminary data.</text>
</comment>
<keyword evidence="2" id="KW-1185">Reference proteome</keyword>
<accession>A0ACC0Z2Y7</accession>
<dbReference type="Proteomes" id="UP001163603">
    <property type="component" value="Chromosome 3"/>
</dbReference>
<evidence type="ECO:0000313" key="2">
    <source>
        <dbReference type="Proteomes" id="UP001163603"/>
    </source>
</evidence>